<dbReference type="PROSITE" id="PS50174">
    <property type="entry name" value="G_PATCH"/>
    <property type="match status" value="1"/>
</dbReference>
<sequence length="374" mass="41833">MAAPEAPLCYVGIARKSAAFRLMKQMGWEEGEGLGKEKQGIKGHVRVKNKQDTTGIGLDKVNNHWAFDTAQFDDILKRLKVQASDNSNEVHRKDDSLVAKEGEISGGNQEKEVKSTRPQGRYKKRERGKLVNAYSANDLDGILVKRSKEDIQTAFDQAGKSDSMEIIESPALNSEDNIISVNANKNALVDWWGHKYGFISGGFLGDQFVRKKPLKGGEEVHAPEKRTVFFEEDQENLYKLVQDKSTTGKQGLGIKDQPKKIAGCRWKGKKTAFSDTEDEDNAELSSVKQEVVDMEENDEPKVKLKKLCRRILRQAPSETLKLKQLKEQVEAHSPSAFAGFSSKRDALSFLKQKLEGSGKFFVEGKRVGLSSKRD</sequence>
<dbReference type="EMBL" id="JBBNAG010000003">
    <property type="protein sequence ID" value="KAK9147389.1"/>
    <property type="molecule type" value="Genomic_DNA"/>
</dbReference>
<dbReference type="Proteomes" id="UP001419268">
    <property type="component" value="Unassembled WGS sequence"/>
</dbReference>
<dbReference type="AlphaFoldDB" id="A0AAP0K904"/>
<organism evidence="5 6">
    <name type="scientific">Stephania cephalantha</name>
    <dbReference type="NCBI Taxonomy" id="152367"/>
    <lineage>
        <taxon>Eukaryota</taxon>
        <taxon>Viridiplantae</taxon>
        <taxon>Streptophyta</taxon>
        <taxon>Embryophyta</taxon>
        <taxon>Tracheophyta</taxon>
        <taxon>Spermatophyta</taxon>
        <taxon>Magnoliopsida</taxon>
        <taxon>Ranunculales</taxon>
        <taxon>Menispermaceae</taxon>
        <taxon>Menispermoideae</taxon>
        <taxon>Cissampelideae</taxon>
        <taxon>Stephania</taxon>
    </lineage>
</organism>
<reference evidence="5 6" key="1">
    <citation type="submission" date="2024-01" db="EMBL/GenBank/DDBJ databases">
        <title>Genome assemblies of Stephania.</title>
        <authorList>
            <person name="Yang L."/>
        </authorList>
    </citation>
    <scope>NUCLEOTIDE SEQUENCE [LARGE SCALE GENOMIC DNA]</scope>
    <source>
        <strain evidence="5">JXDWG</strain>
        <tissue evidence="5">Leaf</tissue>
    </source>
</reference>
<keyword evidence="6" id="KW-1185">Reference proteome</keyword>
<dbReference type="Pfam" id="PF01585">
    <property type="entry name" value="G-patch"/>
    <property type="match status" value="1"/>
</dbReference>
<dbReference type="SMART" id="SM00443">
    <property type="entry name" value="G_patch"/>
    <property type="match status" value="1"/>
</dbReference>
<comment type="caution">
    <text evidence="5">The sequence shown here is derived from an EMBL/GenBank/DDBJ whole genome shotgun (WGS) entry which is preliminary data.</text>
</comment>
<dbReference type="InterPro" id="IPR050656">
    <property type="entry name" value="PINX1"/>
</dbReference>
<dbReference type="InterPro" id="IPR058719">
    <property type="entry name" value="WHD_LYAR"/>
</dbReference>
<dbReference type="PANTHER" id="PTHR23149:SF9">
    <property type="entry name" value="G PATCH DOMAIN-CONTAINING PROTEIN 4"/>
    <property type="match status" value="1"/>
</dbReference>
<evidence type="ECO:0000259" key="4">
    <source>
        <dbReference type="PROSITE" id="PS50174"/>
    </source>
</evidence>
<feature type="compositionally biased region" description="Basic and acidic residues" evidence="3">
    <location>
        <begin position="88"/>
        <end position="115"/>
    </location>
</feature>
<evidence type="ECO:0000256" key="2">
    <source>
        <dbReference type="ARBA" id="ARBA00023242"/>
    </source>
</evidence>
<dbReference type="Pfam" id="PF25879">
    <property type="entry name" value="WHD_LYAR"/>
    <property type="match status" value="1"/>
</dbReference>
<dbReference type="InterPro" id="IPR000467">
    <property type="entry name" value="G_patch_dom"/>
</dbReference>
<keyword evidence="2" id="KW-0539">Nucleus</keyword>
<evidence type="ECO:0000313" key="6">
    <source>
        <dbReference type="Proteomes" id="UP001419268"/>
    </source>
</evidence>
<accession>A0AAP0K904</accession>
<comment type="subcellular location">
    <subcellularLocation>
        <location evidence="1">Nucleus</location>
    </subcellularLocation>
</comment>
<dbReference type="GO" id="GO:0005730">
    <property type="term" value="C:nucleolus"/>
    <property type="evidence" value="ECO:0007669"/>
    <property type="project" value="TreeGrafter"/>
</dbReference>
<name>A0AAP0K904_9MAGN</name>
<feature type="domain" description="G-patch" evidence="4">
    <location>
        <begin position="15"/>
        <end position="61"/>
    </location>
</feature>
<dbReference type="GO" id="GO:0003676">
    <property type="term" value="F:nucleic acid binding"/>
    <property type="evidence" value="ECO:0007669"/>
    <property type="project" value="InterPro"/>
</dbReference>
<evidence type="ECO:0000313" key="5">
    <source>
        <dbReference type="EMBL" id="KAK9147389.1"/>
    </source>
</evidence>
<gene>
    <name evidence="5" type="ORF">Scep_006146</name>
</gene>
<evidence type="ECO:0000256" key="3">
    <source>
        <dbReference type="SAM" id="MobiDB-lite"/>
    </source>
</evidence>
<proteinExistence type="predicted"/>
<evidence type="ECO:0000256" key="1">
    <source>
        <dbReference type="ARBA" id="ARBA00004123"/>
    </source>
</evidence>
<dbReference type="PANTHER" id="PTHR23149">
    <property type="entry name" value="G PATCH DOMAIN CONTAINING PROTEIN"/>
    <property type="match status" value="1"/>
</dbReference>
<protein>
    <recommendedName>
        <fullName evidence="4">G-patch domain-containing protein</fullName>
    </recommendedName>
</protein>
<feature type="region of interest" description="Disordered" evidence="3">
    <location>
        <begin position="85"/>
        <end position="121"/>
    </location>
</feature>